<dbReference type="Pfam" id="PF01580">
    <property type="entry name" value="FtsK_SpoIIIE"/>
    <property type="match status" value="2"/>
</dbReference>
<evidence type="ECO:0000313" key="9">
    <source>
        <dbReference type="Proteomes" id="UP000199088"/>
    </source>
</evidence>
<dbReference type="SUPFAM" id="SSF52540">
    <property type="entry name" value="P-loop containing nucleoside triphosphate hydrolases"/>
    <property type="match status" value="3"/>
</dbReference>
<proteinExistence type="predicted"/>
<sequence length="1348" mass="138147">MPDSPPPEVVARRWTLRTESGDVDVEVTGPDGAPLHDVRAALATAGVPVAELWAGSRPLPDRTTLGDPALRHGARLGADRPGPRGGGPGGALELHVCAGPGAGRTLAVAQGVLVVGRGRGPAASPSPRLALPDTEVSREHVEVAVTATGVTVRDLGSANGTRLARTAATGGGEHAVGPDPLPWPLGAVLRIGSSSVRLAAPGGPPAVTEAAPGGRLSARAPVRPVHPAVAEVVVEEPDAPAEPPRRQLAWLAIALPAAAGVTMAWVLAAPQFLLLALLSPMAALGSWAGDRWSGRRGHRRRTADHGVALAEVTTRITAAVADELAVRDRRAPDLAQLAAAARRRSGPLWERGPGDPDLLVLRVGTGPGPTAVLRRPPGSPGTPEPADRLPVTVDLRGRWLDLHGPRGTVLGVLRALVCQTAVLHPPDAVPITVLAAAGELPDWRWTRWLPHVGVLPGAHPTAVGSGPHLVVVDTGHAGELDAAARTWVARMVDAGAAVVSTGGPSRDGQDRAVLDVVGGTGGRARLHRPGRPDQDLDLDLADEEVGGQVAADLAPLTVPRGPAGIPGQVRWRDLVATTPTRWSRSRSHLTALLGTGPAGPVVLDLCADGPHALVAGTTGAGKSELLRTTVLSIAAAHPPDLCSFLLVDYKGGAAFAEAAQLPHTVGVLTDLDGASTARALRSLGAELTRRERLLADHGARDLTDLDPGVLLPRLVIVVDEFATLGDELPGFVPGLVAIAQRGRSLGVHLVLATQRPSGVVSPEIRANCTVRLCLRTTDEAGSRDVLGVPDAAWIPVDRPGRGLLRVGAGAPVPLQVARVGTAAPPTGRAPVTARRWRWPVDPVDDLAAEPTERTDLAAEVADLRARADAEGLPVPPRPWLPVLPDRVEQPLPGADPARAPGLLAWGLVDRPAVQRQDPLLVDLAAGGGWLVVGGPGSGRSTALRTLLAEAVHRLTPADVHVHAVDHAGGALTAAVRGGPLTGTHLQRGDGHRLQRLLGRLQEEVDRRRAGDTPAPHLLLLVDGVDSVWSSLEELAPGTGGAALLRLLREGAAVGLTAVLTADRVLPGGRWAGAAAHRLVLPLADRADYAAAGVPARVVPGHRPPGRALLDDDALEVQLALPRALPVVAAHPVPGRIAVVQLPPDPPAPDVPTLRPGVVALGPGGDDGSPVLLDLVRTGGLLVAGPPGSGRSSTLAALAGRLAAGGTPAAFVVGPRERLGVPLPHGVLAVVPDRVVELPAWAAAAGSPAVVLVDDLGHLPDPVLDALAGLTAPGASTVLVAAATPADVAGTFRGPGPALRRTRTALLLQPARGDAELLSLRIPRADLPARPGSGWLVTAGAVTRVQVAR</sequence>
<keyword evidence="3 4" id="KW-0067">ATP-binding</keyword>
<dbReference type="STRING" id="1052260.SAMN05660199_01405"/>
<dbReference type="EMBL" id="FNIR01000004">
    <property type="protein sequence ID" value="SDO16406.1"/>
    <property type="molecule type" value="Genomic_DNA"/>
</dbReference>
<evidence type="ECO:0000259" key="6">
    <source>
        <dbReference type="PROSITE" id="PS50006"/>
    </source>
</evidence>
<name>A0A1H0HB13_9ACTN</name>
<gene>
    <name evidence="8" type="ORF">SAMN05660199_01405</name>
</gene>
<dbReference type="GO" id="GO:0003677">
    <property type="term" value="F:DNA binding"/>
    <property type="evidence" value="ECO:0007669"/>
    <property type="project" value="InterPro"/>
</dbReference>
<dbReference type="PANTHER" id="PTHR22683:SF1">
    <property type="entry name" value="TYPE VII SECRETION SYSTEM PROTEIN ESSC"/>
    <property type="match status" value="1"/>
</dbReference>
<feature type="binding site" evidence="4">
    <location>
        <begin position="933"/>
        <end position="940"/>
    </location>
    <ligand>
        <name>ATP</name>
        <dbReference type="ChEBI" id="CHEBI:30616"/>
    </ligand>
</feature>
<dbReference type="InterPro" id="IPR008984">
    <property type="entry name" value="SMAD_FHA_dom_sf"/>
</dbReference>
<dbReference type="CDD" id="cd01127">
    <property type="entry name" value="TrwB_TraG_TraD_VirD4"/>
    <property type="match status" value="1"/>
</dbReference>
<evidence type="ECO:0000256" key="4">
    <source>
        <dbReference type="PROSITE-ProRule" id="PRU00289"/>
    </source>
</evidence>
<feature type="domain" description="FtsK" evidence="7">
    <location>
        <begin position="598"/>
        <end position="783"/>
    </location>
</feature>
<dbReference type="PROSITE" id="PS50901">
    <property type="entry name" value="FTSK"/>
    <property type="match status" value="2"/>
</dbReference>
<keyword evidence="2 4" id="KW-0547">Nucleotide-binding</keyword>
<evidence type="ECO:0000313" key="8">
    <source>
        <dbReference type="EMBL" id="SDO16406.1"/>
    </source>
</evidence>
<dbReference type="InterPro" id="IPR050206">
    <property type="entry name" value="FtsK/SpoIIIE/SftA"/>
</dbReference>
<dbReference type="PROSITE" id="PS50006">
    <property type="entry name" value="FHA_DOMAIN"/>
    <property type="match status" value="1"/>
</dbReference>
<dbReference type="OrthoDB" id="9807790at2"/>
<dbReference type="PANTHER" id="PTHR22683">
    <property type="entry name" value="SPORULATION PROTEIN RELATED"/>
    <property type="match status" value="1"/>
</dbReference>
<dbReference type="InterPro" id="IPR000253">
    <property type="entry name" value="FHA_dom"/>
</dbReference>
<dbReference type="Gene3D" id="3.40.50.300">
    <property type="entry name" value="P-loop containing nucleotide triphosphate hydrolases"/>
    <property type="match status" value="3"/>
</dbReference>
<feature type="region of interest" description="Disordered" evidence="5">
    <location>
        <begin position="63"/>
        <end position="88"/>
    </location>
</feature>
<dbReference type="SMART" id="SM00382">
    <property type="entry name" value="AAA"/>
    <property type="match status" value="3"/>
</dbReference>
<organism evidence="8 9">
    <name type="scientific">Klenkia soli</name>
    <dbReference type="NCBI Taxonomy" id="1052260"/>
    <lineage>
        <taxon>Bacteria</taxon>
        <taxon>Bacillati</taxon>
        <taxon>Actinomycetota</taxon>
        <taxon>Actinomycetes</taxon>
        <taxon>Geodermatophilales</taxon>
        <taxon>Geodermatophilaceae</taxon>
        <taxon>Klenkia</taxon>
    </lineage>
</organism>
<dbReference type="InterPro" id="IPR003593">
    <property type="entry name" value="AAA+_ATPase"/>
</dbReference>
<reference evidence="9" key="1">
    <citation type="submission" date="2016-10" db="EMBL/GenBank/DDBJ databases">
        <authorList>
            <person name="Varghese N."/>
            <person name="Submissions S."/>
        </authorList>
    </citation>
    <scope>NUCLEOTIDE SEQUENCE [LARGE SCALE GENOMIC DNA]</scope>
    <source>
        <strain evidence="9">DSM 45843</strain>
    </source>
</reference>
<dbReference type="Gene3D" id="2.60.200.20">
    <property type="match status" value="1"/>
</dbReference>
<feature type="binding site" evidence="4">
    <location>
        <begin position="616"/>
        <end position="623"/>
    </location>
    <ligand>
        <name>ATP</name>
        <dbReference type="ChEBI" id="CHEBI:30616"/>
    </ligand>
</feature>
<evidence type="ECO:0000256" key="1">
    <source>
        <dbReference type="ARBA" id="ARBA00022553"/>
    </source>
</evidence>
<feature type="domain" description="FHA" evidence="6">
    <location>
        <begin position="113"/>
        <end position="168"/>
    </location>
</feature>
<evidence type="ECO:0000256" key="2">
    <source>
        <dbReference type="ARBA" id="ARBA00022741"/>
    </source>
</evidence>
<dbReference type="Pfam" id="PF00498">
    <property type="entry name" value="FHA"/>
    <property type="match status" value="1"/>
</dbReference>
<keyword evidence="1" id="KW-0597">Phosphoprotein</keyword>
<accession>A0A1H0HB13</accession>
<evidence type="ECO:0000256" key="5">
    <source>
        <dbReference type="SAM" id="MobiDB-lite"/>
    </source>
</evidence>
<dbReference type="RefSeq" id="WP_091242187.1">
    <property type="nucleotide sequence ID" value="NZ_FNIR01000004.1"/>
</dbReference>
<dbReference type="GO" id="GO:0005524">
    <property type="term" value="F:ATP binding"/>
    <property type="evidence" value="ECO:0007669"/>
    <property type="project" value="UniProtKB-UniRule"/>
</dbReference>
<dbReference type="CDD" id="cd00060">
    <property type="entry name" value="FHA"/>
    <property type="match status" value="1"/>
</dbReference>
<protein>
    <submittedName>
        <fullName evidence="8">DNA segregation ATPase FtsK/SpoIIIE, S-DNA-T family</fullName>
    </submittedName>
</protein>
<feature type="region of interest" description="Disordered" evidence="5">
    <location>
        <begin position="369"/>
        <end position="388"/>
    </location>
</feature>
<dbReference type="InterPro" id="IPR027417">
    <property type="entry name" value="P-loop_NTPase"/>
</dbReference>
<evidence type="ECO:0000256" key="3">
    <source>
        <dbReference type="ARBA" id="ARBA00022840"/>
    </source>
</evidence>
<keyword evidence="9" id="KW-1185">Reference proteome</keyword>
<dbReference type="SUPFAM" id="SSF49879">
    <property type="entry name" value="SMAD/FHA domain"/>
    <property type="match status" value="1"/>
</dbReference>
<dbReference type="InterPro" id="IPR002543">
    <property type="entry name" value="FtsK_dom"/>
</dbReference>
<dbReference type="Proteomes" id="UP000199088">
    <property type="component" value="Unassembled WGS sequence"/>
</dbReference>
<feature type="domain" description="FtsK" evidence="7">
    <location>
        <begin position="916"/>
        <end position="1093"/>
    </location>
</feature>
<evidence type="ECO:0000259" key="7">
    <source>
        <dbReference type="PROSITE" id="PS50901"/>
    </source>
</evidence>